<protein>
    <submittedName>
        <fullName evidence="3">NAD(P)-binding protein</fullName>
    </submittedName>
</protein>
<comment type="similarity">
    <text evidence="1">Belongs to the short-chain dehydrogenases/reductases (SDR) family.</text>
</comment>
<dbReference type="Proteomes" id="UP000799302">
    <property type="component" value="Unassembled WGS sequence"/>
</dbReference>
<dbReference type="EMBL" id="MU004235">
    <property type="protein sequence ID" value="KAF2669385.1"/>
    <property type="molecule type" value="Genomic_DNA"/>
</dbReference>
<dbReference type="AlphaFoldDB" id="A0A6A6UAW1"/>
<evidence type="ECO:0000256" key="2">
    <source>
        <dbReference type="ARBA" id="ARBA00023002"/>
    </source>
</evidence>
<keyword evidence="4" id="KW-1185">Reference proteome</keyword>
<dbReference type="PANTHER" id="PTHR24320">
    <property type="entry name" value="RETINOL DEHYDROGENASE"/>
    <property type="match status" value="1"/>
</dbReference>
<dbReference type="InterPro" id="IPR002347">
    <property type="entry name" value="SDR_fam"/>
</dbReference>
<evidence type="ECO:0000313" key="3">
    <source>
        <dbReference type="EMBL" id="KAF2669385.1"/>
    </source>
</evidence>
<evidence type="ECO:0000313" key="4">
    <source>
        <dbReference type="Proteomes" id="UP000799302"/>
    </source>
</evidence>
<organism evidence="3 4">
    <name type="scientific">Microthyrium microscopicum</name>
    <dbReference type="NCBI Taxonomy" id="703497"/>
    <lineage>
        <taxon>Eukaryota</taxon>
        <taxon>Fungi</taxon>
        <taxon>Dikarya</taxon>
        <taxon>Ascomycota</taxon>
        <taxon>Pezizomycotina</taxon>
        <taxon>Dothideomycetes</taxon>
        <taxon>Dothideomycetes incertae sedis</taxon>
        <taxon>Microthyriales</taxon>
        <taxon>Microthyriaceae</taxon>
        <taxon>Microthyrium</taxon>
    </lineage>
</organism>
<gene>
    <name evidence="3" type="ORF">BT63DRAFT_425114</name>
</gene>
<evidence type="ECO:0000256" key="1">
    <source>
        <dbReference type="ARBA" id="ARBA00006484"/>
    </source>
</evidence>
<proteinExistence type="inferred from homology"/>
<reference evidence="3" key="1">
    <citation type="journal article" date="2020" name="Stud. Mycol.">
        <title>101 Dothideomycetes genomes: a test case for predicting lifestyles and emergence of pathogens.</title>
        <authorList>
            <person name="Haridas S."/>
            <person name="Albert R."/>
            <person name="Binder M."/>
            <person name="Bloem J."/>
            <person name="Labutti K."/>
            <person name="Salamov A."/>
            <person name="Andreopoulos B."/>
            <person name="Baker S."/>
            <person name="Barry K."/>
            <person name="Bills G."/>
            <person name="Bluhm B."/>
            <person name="Cannon C."/>
            <person name="Castanera R."/>
            <person name="Culley D."/>
            <person name="Daum C."/>
            <person name="Ezra D."/>
            <person name="Gonzalez J."/>
            <person name="Henrissat B."/>
            <person name="Kuo A."/>
            <person name="Liang C."/>
            <person name="Lipzen A."/>
            <person name="Lutzoni F."/>
            <person name="Magnuson J."/>
            <person name="Mondo S."/>
            <person name="Nolan M."/>
            <person name="Ohm R."/>
            <person name="Pangilinan J."/>
            <person name="Park H.-J."/>
            <person name="Ramirez L."/>
            <person name="Alfaro M."/>
            <person name="Sun H."/>
            <person name="Tritt A."/>
            <person name="Yoshinaga Y."/>
            <person name="Zwiers L.-H."/>
            <person name="Turgeon B."/>
            <person name="Goodwin S."/>
            <person name="Spatafora J."/>
            <person name="Crous P."/>
            <person name="Grigoriev I."/>
        </authorList>
    </citation>
    <scope>NUCLEOTIDE SEQUENCE</scope>
    <source>
        <strain evidence="3">CBS 115976</strain>
    </source>
</reference>
<accession>A0A6A6UAW1</accession>
<dbReference type="Gene3D" id="3.40.50.720">
    <property type="entry name" value="NAD(P)-binding Rossmann-like Domain"/>
    <property type="match status" value="1"/>
</dbReference>
<dbReference type="GO" id="GO:0016491">
    <property type="term" value="F:oxidoreductase activity"/>
    <property type="evidence" value="ECO:0007669"/>
    <property type="project" value="UniProtKB-KW"/>
</dbReference>
<dbReference type="Pfam" id="PF00106">
    <property type="entry name" value="adh_short"/>
    <property type="match status" value="1"/>
</dbReference>
<keyword evidence="2" id="KW-0560">Oxidoreductase</keyword>
<dbReference type="PANTHER" id="PTHR24320:SF272">
    <property type="entry name" value="NAD(P)-BINDING ROSSMANN-FOLD SUPERFAMILY PROTEIN"/>
    <property type="match status" value="1"/>
</dbReference>
<dbReference type="SUPFAM" id="SSF51735">
    <property type="entry name" value="NAD(P)-binding Rossmann-fold domains"/>
    <property type="match status" value="1"/>
</dbReference>
<dbReference type="PRINTS" id="PR00081">
    <property type="entry name" value="GDHRDH"/>
</dbReference>
<dbReference type="InterPro" id="IPR036291">
    <property type="entry name" value="NAD(P)-bd_dom_sf"/>
</dbReference>
<name>A0A6A6UAW1_9PEZI</name>
<sequence>MPGRYHDSWVNRTGPGDARPTAIQIVKDENRVGTLSDKVVVITGTSGGIGVETVRAMHLTGATVFATARKADVLHSVVEEILKSDPDNKAPIHEIIIDQTSFASVRKGAQEILEKSNGKVNILINNAGVMATPEGKTEDGWETQFGVCHLSHFLLFQLLKPALLASSTKDFNSRVVNVSSFGHRGGPVRTHDYNFTKDAYDPWLAYGQAKTANIWMANEISRLYGSKGLWAYSLHPGGINSGLGKHLDPALFEALNTPTIMAYYKSPAQGAATSVWAAVAHEYEGKPSKWLSNCEEVGPAEVEGLAFGTVDDGYAPHAFDEAGEKKLWADSCKAVGVENDS</sequence>
<dbReference type="OrthoDB" id="191139at2759"/>